<feature type="domain" description="FF" evidence="4">
    <location>
        <begin position="366"/>
        <end position="420"/>
    </location>
</feature>
<dbReference type="Pfam" id="PF00397">
    <property type="entry name" value="WW"/>
    <property type="match status" value="2"/>
</dbReference>
<dbReference type="CDD" id="cd00201">
    <property type="entry name" value="WW"/>
    <property type="match status" value="2"/>
</dbReference>
<dbReference type="GO" id="GO:0003712">
    <property type="term" value="F:transcription coregulator activity"/>
    <property type="evidence" value="ECO:0007669"/>
    <property type="project" value="TreeGrafter"/>
</dbReference>
<dbReference type="InterPro" id="IPR036517">
    <property type="entry name" value="FF_domain_sf"/>
</dbReference>
<dbReference type="AlphaFoldDB" id="A0AAW1QLR6"/>
<evidence type="ECO:0000259" key="3">
    <source>
        <dbReference type="PROSITE" id="PS50020"/>
    </source>
</evidence>
<evidence type="ECO:0000313" key="6">
    <source>
        <dbReference type="Proteomes" id="UP001445335"/>
    </source>
</evidence>
<sequence>MNESQLATYYDDQKARGSAAYSRKQGLGFVSDGSAPPQAPVRPHPPRKDQGSAAAAPTLRMPMPGMPSPGYGHLRPPPYGVPPPYPGVPLPPGAPPSALLRGPLGWPGVQPGSPAPPRPPAAAPAAPPPPAPGPSSATATPAASAAQPVAQPAQAFSLAPAQPAQAFSPAAAQQRAPDAPPAAAAAEVVSAPVPEEKSAEAEAQRQREAAAWSAYKSDSGQVYYYNTLTSESAWTKPEGFQGDAERASAQPTPVATERVRGTAWSQVTCDDGKKYYYNTKSMETSWTVPPEVAATQSEDAKEAATPAAAAAALLVHGSAAANGAGDRADAGAEDVTFTAEDIWPAALAPRAADEAAPAPLPPPKPQAEVEAEFRELLEEKGVTPFSRWERELPKLVTDDRWRAVASMKQRRQLFDSFCKAAADGRKRTRPGRGRSAQEAFCALLDEAAAPRPPAPAEEERGGAGGLSADATLESLELEYGEDPRWQACEEESRRELLEARLAPLRKAAEQDAQAALQSAGAGFRALLAETGVGAGARWSKAREDLAGEPRFQAVPRGNREGLFRAYVAEQDAAEVERVEREEREAAARKRAGREAEEADKRRRRAAHADAVAAFRALLGETVKDPDAAWSAWRPRLQRDPQGRASNPALDDRECVALFREHVDEMHKRAVASFTDLLDEAIRPLLPRKAGGEQPAALGRFADAERVLQDDARFSRVPEREREKLWRRYVEDIVLERDNPEALARRARMGGRTIARPMTRDVSAVTDKAYEREYLEPDRKRLRRD</sequence>
<feature type="domain" description="WW" evidence="3">
    <location>
        <begin position="264"/>
        <end position="291"/>
    </location>
</feature>
<keyword evidence="1" id="KW-0677">Repeat</keyword>
<dbReference type="PROSITE" id="PS50020">
    <property type="entry name" value="WW_DOMAIN_2"/>
    <property type="match status" value="2"/>
</dbReference>
<evidence type="ECO:0000313" key="5">
    <source>
        <dbReference type="EMBL" id="KAK9822389.1"/>
    </source>
</evidence>
<feature type="region of interest" description="Disordered" evidence="2">
    <location>
        <begin position="574"/>
        <end position="602"/>
    </location>
</feature>
<dbReference type="InterPro" id="IPR001202">
    <property type="entry name" value="WW_dom"/>
</dbReference>
<feature type="domain" description="WW" evidence="3">
    <location>
        <begin position="206"/>
        <end position="239"/>
    </location>
</feature>
<feature type="compositionally biased region" description="Low complexity" evidence="2">
    <location>
        <begin position="134"/>
        <end position="193"/>
    </location>
</feature>
<feature type="compositionally biased region" description="Pro residues" evidence="2">
    <location>
        <begin position="113"/>
        <end position="133"/>
    </location>
</feature>
<dbReference type="Pfam" id="PF01846">
    <property type="entry name" value="FF"/>
    <property type="match status" value="2"/>
</dbReference>
<dbReference type="SUPFAM" id="SSF51045">
    <property type="entry name" value="WW domain"/>
    <property type="match status" value="2"/>
</dbReference>
<dbReference type="GO" id="GO:0070063">
    <property type="term" value="F:RNA polymerase binding"/>
    <property type="evidence" value="ECO:0007669"/>
    <property type="project" value="InterPro"/>
</dbReference>
<feature type="region of interest" description="Disordered" evidence="2">
    <location>
        <begin position="1"/>
        <end position="205"/>
    </location>
</feature>
<dbReference type="Proteomes" id="UP001445335">
    <property type="component" value="Unassembled WGS sequence"/>
</dbReference>
<accession>A0AAW1QLR6</accession>
<feature type="compositionally biased region" description="Basic and acidic residues" evidence="2">
    <location>
        <begin position="574"/>
        <end position="600"/>
    </location>
</feature>
<feature type="compositionally biased region" description="Low complexity" evidence="2">
    <location>
        <begin position="96"/>
        <end position="112"/>
    </location>
</feature>
<dbReference type="PANTHER" id="PTHR15377">
    <property type="entry name" value="TRANSCRIPTION ELONGATION REGULATOR 1"/>
    <property type="match status" value="1"/>
</dbReference>
<dbReference type="Gene3D" id="1.10.10.440">
    <property type="entry name" value="FF domain"/>
    <property type="match status" value="4"/>
</dbReference>
<dbReference type="Gene3D" id="2.20.70.10">
    <property type="match status" value="2"/>
</dbReference>
<evidence type="ECO:0000256" key="2">
    <source>
        <dbReference type="SAM" id="MobiDB-lite"/>
    </source>
</evidence>
<feature type="compositionally biased region" description="Pro residues" evidence="2">
    <location>
        <begin position="75"/>
        <end position="95"/>
    </location>
</feature>
<dbReference type="InterPro" id="IPR045148">
    <property type="entry name" value="TCRG1-like"/>
</dbReference>
<proteinExistence type="predicted"/>
<feature type="region of interest" description="Disordered" evidence="2">
    <location>
        <begin position="236"/>
        <end position="261"/>
    </location>
</feature>
<evidence type="ECO:0000256" key="1">
    <source>
        <dbReference type="ARBA" id="ARBA00022737"/>
    </source>
</evidence>
<organism evidence="5 6">
    <name type="scientific">Elliptochloris bilobata</name>
    <dbReference type="NCBI Taxonomy" id="381761"/>
    <lineage>
        <taxon>Eukaryota</taxon>
        <taxon>Viridiplantae</taxon>
        <taxon>Chlorophyta</taxon>
        <taxon>core chlorophytes</taxon>
        <taxon>Trebouxiophyceae</taxon>
        <taxon>Trebouxiophyceae incertae sedis</taxon>
        <taxon>Elliptochloris clade</taxon>
        <taxon>Elliptochloris</taxon>
    </lineage>
</organism>
<dbReference type="InterPro" id="IPR036020">
    <property type="entry name" value="WW_dom_sf"/>
</dbReference>
<dbReference type="PROSITE" id="PS51676">
    <property type="entry name" value="FF"/>
    <property type="match status" value="1"/>
</dbReference>
<dbReference type="EMBL" id="JALJOU010000088">
    <property type="protein sequence ID" value="KAK9822389.1"/>
    <property type="molecule type" value="Genomic_DNA"/>
</dbReference>
<dbReference type="PANTHER" id="PTHR15377:SF3">
    <property type="entry name" value="WW DOMAIN-CONTAINING PROTEIN"/>
    <property type="match status" value="1"/>
</dbReference>
<protein>
    <submittedName>
        <fullName evidence="5">Uncharacterized protein</fullName>
    </submittedName>
</protein>
<gene>
    <name evidence="5" type="ORF">WJX81_007697</name>
</gene>
<name>A0AAW1QLR6_9CHLO</name>
<dbReference type="SMART" id="SM00456">
    <property type="entry name" value="WW"/>
    <property type="match status" value="2"/>
</dbReference>
<reference evidence="5 6" key="1">
    <citation type="journal article" date="2024" name="Nat. Commun.">
        <title>Phylogenomics reveals the evolutionary origins of lichenization in chlorophyte algae.</title>
        <authorList>
            <person name="Puginier C."/>
            <person name="Libourel C."/>
            <person name="Otte J."/>
            <person name="Skaloud P."/>
            <person name="Haon M."/>
            <person name="Grisel S."/>
            <person name="Petersen M."/>
            <person name="Berrin J.G."/>
            <person name="Delaux P.M."/>
            <person name="Dal Grande F."/>
            <person name="Keller J."/>
        </authorList>
    </citation>
    <scope>NUCLEOTIDE SEQUENCE [LARGE SCALE GENOMIC DNA]</scope>
    <source>
        <strain evidence="5 6">SAG 245.80</strain>
    </source>
</reference>
<dbReference type="PROSITE" id="PS01159">
    <property type="entry name" value="WW_DOMAIN_1"/>
    <property type="match status" value="1"/>
</dbReference>
<comment type="caution">
    <text evidence="5">The sequence shown here is derived from an EMBL/GenBank/DDBJ whole genome shotgun (WGS) entry which is preliminary data.</text>
</comment>
<keyword evidence="6" id="KW-1185">Reference proteome</keyword>
<dbReference type="GO" id="GO:0005634">
    <property type="term" value="C:nucleus"/>
    <property type="evidence" value="ECO:0007669"/>
    <property type="project" value="TreeGrafter"/>
</dbReference>
<feature type="region of interest" description="Disordered" evidence="2">
    <location>
        <begin position="446"/>
        <end position="467"/>
    </location>
</feature>
<dbReference type="InterPro" id="IPR002713">
    <property type="entry name" value="FF_domain"/>
</dbReference>
<feature type="compositionally biased region" description="Basic and acidic residues" evidence="2">
    <location>
        <begin position="194"/>
        <end position="205"/>
    </location>
</feature>
<evidence type="ECO:0000259" key="4">
    <source>
        <dbReference type="PROSITE" id="PS51676"/>
    </source>
</evidence>
<dbReference type="SMART" id="SM00441">
    <property type="entry name" value="FF"/>
    <property type="match status" value="3"/>
</dbReference>
<dbReference type="SUPFAM" id="SSF81698">
    <property type="entry name" value="FF domain"/>
    <property type="match status" value="4"/>
</dbReference>